<gene>
    <name evidence="2" type="ORF">DFR87_12435</name>
</gene>
<dbReference type="GO" id="GO:0005975">
    <property type="term" value="P:carbohydrate metabolic process"/>
    <property type="evidence" value="ECO:0007669"/>
    <property type="project" value="InterPro"/>
</dbReference>
<dbReference type="Proteomes" id="UP000247586">
    <property type="component" value="Chromosome"/>
</dbReference>
<evidence type="ECO:0000259" key="1">
    <source>
        <dbReference type="Pfam" id="PF00723"/>
    </source>
</evidence>
<evidence type="ECO:0000313" key="3">
    <source>
        <dbReference type="Proteomes" id="UP000247586"/>
    </source>
</evidence>
<sequence>MTRSIVLGNGKLSALFDEKYLMKELYYPLSIDNHLHAGRVGVLTRTGFHWIHDLDPEVSYEPDTIVSKAEITLDGQSVSVTDTVDLAYPILIRKVKLTGGVFFAWDLHINGVEYGDTALYDPSTLSVIHYKRDKWFLFSCGVAPYQYATGYKETGSYLGTWKDCEDGALSNNPIAQGAVDSAVSFEVRDSLTCWLVAGRSYRDVVALHEYVLERGGDRILDRTRKYWKAWLVKARYNEIKRSLLMLASHFQDNGALPASLDTDIMRFNRDNYNYVWHRDAAFAVIAMALAGYEDLSRKFFHFSKPLLFRGFLFQKYTVDGHWGSTWHPWTEKYLPIQEDETALMIYALWIHFSIFKDVDFIKDLYRPGIKAAADFLCSYLDDDGVHTLPSHDLWEERYGVHFFTQASVYAGLISASKFASFFGEDDVATKYLSVAESLRKGLDTFWVGDHFARSMINGRIDSVVDSSTVLGSLLVFPRDEKTRINRQTVERVLGVNGGIARYEGDSYLRDGNSPNPWFITTLWVAQELIAEGNKERALEYIKWVEKNSLKTGVIPEQITPSYTYPSVSPLVWSHAELIRTCHYLNQGFRNYLEDLT</sequence>
<dbReference type="GO" id="GO:0004553">
    <property type="term" value="F:hydrolase activity, hydrolyzing O-glycosyl compounds"/>
    <property type="evidence" value="ECO:0007669"/>
    <property type="project" value="TreeGrafter"/>
</dbReference>
<dbReference type="OrthoDB" id="36362at2157"/>
<name>A0A2U9IWC9_9CREN</name>
<dbReference type="Gene3D" id="1.50.10.10">
    <property type="match status" value="1"/>
</dbReference>
<proteinExistence type="predicted"/>
<dbReference type="PANTHER" id="PTHR31616">
    <property type="entry name" value="TREHALASE"/>
    <property type="match status" value="1"/>
</dbReference>
<dbReference type="Pfam" id="PF00723">
    <property type="entry name" value="Glyco_hydro_15"/>
    <property type="match status" value="1"/>
</dbReference>
<keyword evidence="3" id="KW-1185">Reference proteome</keyword>
<dbReference type="AlphaFoldDB" id="A0A2U9IWC9"/>
<protein>
    <submittedName>
        <fullName evidence="2">Glycoside hydrolase family 15 protein</fullName>
    </submittedName>
</protein>
<feature type="domain" description="GH15-like" evidence="1">
    <location>
        <begin position="240"/>
        <end position="531"/>
    </location>
</feature>
<accession>A0A2U9IWC9</accession>
<dbReference type="RefSeq" id="WP_110369634.1">
    <property type="nucleotide sequence ID" value="NZ_CP029287.2"/>
</dbReference>
<dbReference type="InterPro" id="IPR012341">
    <property type="entry name" value="6hp_glycosidase-like_sf"/>
</dbReference>
<reference evidence="2" key="1">
    <citation type="submission" date="2018-05" db="EMBL/GenBank/DDBJ databases">
        <title>Complete Genome Sequences of Extremely Thermoacidophilic, Metal-Mobilizing Type-Strain Members of the Archaeal Family Sulfolobaceae: Acidianus brierleyi DSM-1651T, Acidianus sulfidivorans DSM-18786T, Metallosphaera hakonensis DSM-7519T, and Metallosphaera prunae DSM-10039T.</title>
        <authorList>
            <person name="Counts J.A."/>
            <person name="Kelly R.M."/>
        </authorList>
    </citation>
    <scope>NUCLEOTIDE SEQUENCE [LARGE SCALE GENOMIC DNA]</scope>
    <source>
        <strain evidence="2">HO1-1</strain>
    </source>
</reference>
<keyword evidence="2" id="KW-0378">Hydrolase</keyword>
<organism evidence="2 3">
    <name type="scientific">Metallosphaera hakonensis JCM 8857 = DSM 7519</name>
    <dbReference type="NCBI Taxonomy" id="1293036"/>
    <lineage>
        <taxon>Archaea</taxon>
        <taxon>Thermoproteota</taxon>
        <taxon>Thermoprotei</taxon>
        <taxon>Sulfolobales</taxon>
        <taxon>Sulfolobaceae</taxon>
        <taxon>Metallosphaera</taxon>
    </lineage>
</organism>
<dbReference type="EMBL" id="CP029287">
    <property type="protein sequence ID" value="AWS00349.1"/>
    <property type="molecule type" value="Genomic_DNA"/>
</dbReference>
<dbReference type="InterPro" id="IPR011613">
    <property type="entry name" value="GH15-like"/>
</dbReference>
<dbReference type="InterPro" id="IPR008928">
    <property type="entry name" value="6-hairpin_glycosidase_sf"/>
</dbReference>
<dbReference type="SUPFAM" id="SSF48208">
    <property type="entry name" value="Six-hairpin glycosidases"/>
    <property type="match status" value="1"/>
</dbReference>
<dbReference type="PANTHER" id="PTHR31616:SF13">
    <property type="entry name" value="GLUCAN 1,4-ALPHA-GLUCOSIDASE"/>
    <property type="match status" value="1"/>
</dbReference>
<dbReference type="GeneID" id="36836164"/>
<dbReference type="KEGG" id="mhk:DFR87_12435"/>
<evidence type="ECO:0000313" key="2">
    <source>
        <dbReference type="EMBL" id="AWS00349.1"/>
    </source>
</evidence>
<dbReference type="STRING" id="1293036.GCA_001315825_02282"/>